<dbReference type="AlphaFoldDB" id="A0A0D0NA42"/>
<dbReference type="OrthoDB" id="7582652at2"/>
<name>A0A0D0NA42_KITGR</name>
<comment type="caution">
    <text evidence="1">The sequence shown here is derived from an EMBL/GenBank/DDBJ whole genome shotgun (WGS) entry which is preliminary data.</text>
</comment>
<evidence type="ECO:0000313" key="1">
    <source>
        <dbReference type="EMBL" id="KIQ65105.1"/>
    </source>
</evidence>
<dbReference type="PATRIC" id="fig|2064.6.peg.2980"/>
<dbReference type="RefSeq" id="WP_043911131.1">
    <property type="nucleotide sequence ID" value="NZ_JXZB01000002.1"/>
</dbReference>
<keyword evidence="2" id="KW-1185">Reference proteome</keyword>
<dbReference type="EMBL" id="JXZB01000002">
    <property type="protein sequence ID" value="KIQ65105.1"/>
    <property type="molecule type" value="Genomic_DNA"/>
</dbReference>
<accession>A0A0D0NA42</accession>
<proteinExistence type="predicted"/>
<organism evidence="1 2">
    <name type="scientific">Kitasatospora griseola</name>
    <name type="common">Streptomyces griseolosporeus</name>
    <dbReference type="NCBI Taxonomy" id="2064"/>
    <lineage>
        <taxon>Bacteria</taxon>
        <taxon>Bacillati</taxon>
        <taxon>Actinomycetota</taxon>
        <taxon>Actinomycetes</taxon>
        <taxon>Kitasatosporales</taxon>
        <taxon>Streptomycetaceae</taxon>
        <taxon>Kitasatospora</taxon>
    </lineage>
</organism>
<dbReference type="Proteomes" id="UP000032066">
    <property type="component" value="Unassembled WGS sequence"/>
</dbReference>
<evidence type="ECO:0000313" key="2">
    <source>
        <dbReference type="Proteomes" id="UP000032066"/>
    </source>
</evidence>
<sequence length="108" mass="11700">MRAEQLLSDGESAAIEQRAAAATPGPWVAWLESRQATGGCSFIQLDAAPDEDDELYLTRVTGGREIRGIDARTDADIDFIAAARQDVPRLLDEVRRLRAALAQAQSSC</sequence>
<gene>
    <name evidence="1" type="ORF">TR51_13855</name>
</gene>
<protein>
    <submittedName>
        <fullName evidence="1">Uncharacterized protein</fullName>
    </submittedName>
</protein>
<reference evidence="1 2" key="1">
    <citation type="submission" date="2015-02" db="EMBL/GenBank/DDBJ databases">
        <title>Draft genome sequence of Kitasatospora griseola MF730-N6, a bafilomycin, terpentecin and satosporin producer.</title>
        <authorList>
            <person name="Arens J.C."/>
            <person name="Haltli B."/>
            <person name="Kerr R.G."/>
        </authorList>
    </citation>
    <scope>NUCLEOTIDE SEQUENCE [LARGE SCALE GENOMIC DNA]</scope>
    <source>
        <strain evidence="1 2">MF730-N6</strain>
    </source>
</reference>